<dbReference type="EMBL" id="JAYMYQ010000010">
    <property type="protein sequence ID" value="KAK7307402.1"/>
    <property type="molecule type" value="Genomic_DNA"/>
</dbReference>
<dbReference type="PANTHER" id="PTHR13844">
    <property type="entry name" value="SWI/SNF-RELATED MATRIX-ASSOCIATED ACTIN-DEPENDENT REGULATOR OF CHROMATIN SUBFAMILY D"/>
    <property type="match status" value="1"/>
</dbReference>
<dbReference type="Gene3D" id="1.10.245.10">
    <property type="entry name" value="SWIB/MDM2 domain"/>
    <property type="match status" value="1"/>
</dbReference>
<evidence type="ECO:0000313" key="3">
    <source>
        <dbReference type="Proteomes" id="UP001367508"/>
    </source>
</evidence>
<dbReference type="InterPro" id="IPR003121">
    <property type="entry name" value="SWIB_MDM2_domain"/>
</dbReference>
<dbReference type="Pfam" id="PF02201">
    <property type="entry name" value="SWIB"/>
    <property type="match status" value="1"/>
</dbReference>
<dbReference type="SUPFAM" id="SSF47592">
    <property type="entry name" value="SWIB/MDM2 domain"/>
    <property type="match status" value="1"/>
</dbReference>
<reference evidence="2 3" key="1">
    <citation type="submission" date="2024-01" db="EMBL/GenBank/DDBJ databases">
        <title>The genomes of 5 underutilized Papilionoideae crops provide insights into root nodulation and disease resistanc.</title>
        <authorList>
            <person name="Jiang F."/>
        </authorList>
    </citation>
    <scope>NUCLEOTIDE SEQUENCE [LARGE SCALE GENOMIC DNA]</scope>
    <source>
        <strain evidence="2">LVBAO_FW01</strain>
        <tissue evidence="2">Leaves</tissue>
    </source>
</reference>
<dbReference type="SMART" id="SM00151">
    <property type="entry name" value="SWIB"/>
    <property type="match status" value="1"/>
</dbReference>
<feature type="domain" description="DM2" evidence="1">
    <location>
        <begin position="206"/>
        <end position="284"/>
    </location>
</feature>
<protein>
    <recommendedName>
        <fullName evidence="1">DM2 domain-containing protein</fullName>
    </recommendedName>
</protein>
<sequence length="286" mass="31040">MAILSILKCLLAFFKPAKHNSASHFLRCWHALLATHEIISVSDLTHKMPQRIGDDDWVLLGAVDYGRIKSGKAQQPRRSQQHLESAMFLSLVTCDAKHAGIIMASYGINGLSTQTLNLKKRKGGNPKNPQPFLLFGSLSLFRVSEFKNEKGFCGAIMAAVRVFGASAGRAFMAAAKSAAKKATASGGAAAKTTEKKTVSNRSATAGIQKVVPVSSELGNFLGASQVSRTEAVKRVWEYIKLQNLQNPTNKKEIFCDAKLKTIFDGKDKVGFTEIARLLSNHFAKSA</sequence>
<dbReference type="InterPro" id="IPR036885">
    <property type="entry name" value="SWIB_MDM2_dom_sf"/>
</dbReference>
<dbReference type="Proteomes" id="UP001367508">
    <property type="component" value="Unassembled WGS sequence"/>
</dbReference>
<dbReference type="InterPro" id="IPR019835">
    <property type="entry name" value="SWIB_domain"/>
</dbReference>
<dbReference type="PROSITE" id="PS51925">
    <property type="entry name" value="SWIB_MDM2"/>
    <property type="match status" value="1"/>
</dbReference>
<keyword evidence="3" id="KW-1185">Reference proteome</keyword>
<dbReference type="CDD" id="cd10567">
    <property type="entry name" value="SWIB-MDM2_like"/>
    <property type="match status" value="1"/>
</dbReference>
<evidence type="ECO:0000259" key="1">
    <source>
        <dbReference type="PROSITE" id="PS51925"/>
    </source>
</evidence>
<comment type="caution">
    <text evidence="2">The sequence shown here is derived from an EMBL/GenBank/DDBJ whole genome shotgun (WGS) entry which is preliminary data.</text>
</comment>
<gene>
    <name evidence="2" type="ORF">VNO77_40429</name>
</gene>
<dbReference type="AlphaFoldDB" id="A0AAN9K0N3"/>
<organism evidence="2 3">
    <name type="scientific">Canavalia gladiata</name>
    <name type="common">Sword bean</name>
    <name type="synonym">Dolichos gladiatus</name>
    <dbReference type="NCBI Taxonomy" id="3824"/>
    <lineage>
        <taxon>Eukaryota</taxon>
        <taxon>Viridiplantae</taxon>
        <taxon>Streptophyta</taxon>
        <taxon>Embryophyta</taxon>
        <taxon>Tracheophyta</taxon>
        <taxon>Spermatophyta</taxon>
        <taxon>Magnoliopsida</taxon>
        <taxon>eudicotyledons</taxon>
        <taxon>Gunneridae</taxon>
        <taxon>Pentapetalae</taxon>
        <taxon>rosids</taxon>
        <taxon>fabids</taxon>
        <taxon>Fabales</taxon>
        <taxon>Fabaceae</taxon>
        <taxon>Papilionoideae</taxon>
        <taxon>50 kb inversion clade</taxon>
        <taxon>NPAAA clade</taxon>
        <taxon>indigoferoid/millettioid clade</taxon>
        <taxon>Phaseoleae</taxon>
        <taxon>Canavalia</taxon>
    </lineage>
</organism>
<name>A0AAN9K0N3_CANGL</name>
<evidence type="ECO:0000313" key="2">
    <source>
        <dbReference type="EMBL" id="KAK7307402.1"/>
    </source>
</evidence>
<accession>A0AAN9K0N3</accession>
<proteinExistence type="predicted"/>